<feature type="transmembrane region" description="Helical" evidence="8">
    <location>
        <begin position="472"/>
        <end position="495"/>
    </location>
</feature>
<dbReference type="InterPro" id="IPR050586">
    <property type="entry name" value="CPA3_Na-H_Antiporter_D"/>
</dbReference>
<keyword evidence="3" id="KW-1003">Cell membrane</keyword>
<dbReference type="InterPro" id="IPR003918">
    <property type="entry name" value="NADH_UbQ_OxRdtase"/>
</dbReference>
<proteinExistence type="inferred from homology"/>
<comment type="similarity">
    <text evidence="2">Belongs to the CPA3 antiporters (TC 2.A.63) subunit D family.</text>
</comment>
<dbReference type="RefSeq" id="WP_073062611.1">
    <property type="nucleotide sequence ID" value="NZ_FQUS01000008.1"/>
</dbReference>
<evidence type="ECO:0000259" key="9">
    <source>
        <dbReference type="Pfam" id="PF00361"/>
    </source>
</evidence>
<dbReference type="GO" id="GO:0005886">
    <property type="term" value="C:plasma membrane"/>
    <property type="evidence" value="ECO:0007669"/>
    <property type="project" value="UniProtKB-SubCell"/>
</dbReference>
<feature type="transmembrane region" description="Helical" evidence="8">
    <location>
        <begin position="76"/>
        <end position="100"/>
    </location>
</feature>
<evidence type="ECO:0000256" key="3">
    <source>
        <dbReference type="ARBA" id="ARBA00022475"/>
    </source>
</evidence>
<comment type="subcellular location">
    <subcellularLocation>
        <location evidence="1">Cell membrane</location>
        <topology evidence="1">Multi-pass membrane protein</topology>
    </subcellularLocation>
    <subcellularLocation>
        <location evidence="7">Membrane</location>
        <topology evidence="7">Multi-pass membrane protein</topology>
    </subcellularLocation>
</comment>
<evidence type="ECO:0000256" key="5">
    <source>
        <dbReference type="ARBA" id="ARBA00022989"/>
    </source>
</evidence>
<keyword evidence="4 7" id="KW-0812">Transmembrane</keyword>
<dbReference type="AlphaFoldDB" id="A0A1M5BBH6"/>
<dbReference type="Pfam" id="PF00361">
    <property type="entry name" value="Proton_antipo_M"/>
    <property type="match status" value="1"/>
</dbReference>
<feature type="transmembrane region" description="Helical" evidence="8">
    <location>
        <begin position="33"/>
        <end position="56"/>
    </location>
</feature>
<dbReference type="EMBL" id="FQUS01000008">
    <property type="protein sequence ID" value="SHF39859.1"/>
    <property type="molecule type" value="Genomic_DNA"/>
</dbReference>
<evidence type="ECO:0000313" key="11">
    <source>
        <dbReference type="Proteomes" id="UP000184041"/>
    </source>
</evidence>
<dbReference type="PANTHER" id="PTHR42703:SF1">
    <property type="entry name" value="NA(+)_H(+) ANTIPORTER SUBUNIT D1"/>
    <property type="match status" value="1"/>
</dbReference>
<feature type="transmembrane region" description="Helical" evidence="8">
    <location>
        <begin position="376"/>
        <end position="395"/>
    </location>
</feature>
<dbReference type="PANTHER" id="PTHR42703">
    <property type="entry name" value="NADH DEHYDROGENASE"/>
    <property type="match status" value="1"/>
</dbReference>
<sequence length="499" mass="53947">MIGSDIPALIPITFLAFAVLIPLLGLWKRHLSYYWAVLGATIATGFSALGFYNYISGSETIRYFFGGWEPPVGIEFVYDGLSGFIVLVINTIALFVLIHSRLIGKREFPGKVTGYYSVAMLLMLGFNGMVLTGDLFNLYVFLEISSLASYALIGIGEKRAPYAAFRYLIIGTVGGSLYLLGVGFLYTVTGTLNIIDMAAMLPEVIGNSAIITALALMVAGIGIKAALFPLHGWLPDSYSYASSTSSALIAPIGTKVAAYVLLRVVLYLFGVDIIDSAIPITDIIGILAGIGILYGSVMAIAQSDLKRMLAYSSVSQIGYIIMGISLANPFGFIGAVLHVLNHALMKACLFLVSGNLRLKEGHTDITKFDDSYRKKYPWTMVAFTTAALSMVGLPPLAGFFSKWYLALGTIENSNWLLLSVILISSLLNAVYFFRILEKVYLRDPESTDEKTGIISSLTTNEVKPSMLWTTSIIAFGILAVGLLNAFIVSAIVTMFPAGL</sequence>
<feature type="transmembrane region" description="Helical" evidence="8">
    <location>
        <begin position="167"/>
        <end position="188"/>
    </location>
</feature>
<feature type="transmembrane region" description="Helical" evidence="8">
    <location>
        <begin position="248"/>
        <end position="270"/>
    </location>
</feature>
<evidence type="ECO:0000256" key="1">
    <source>
        <dbReference type="ARBA" id="ARBA00004651"/>
    </source>
</evidence>
<feature type="transmembrane region" description="Helical" evidence="8">
    <location>
        <begin position="112"/>
        <end position="130"/>
    </location>
</feature>
<evidence type="ECO:0000313" key="10">
    <source>
        <dbReference type="EMBL" id="SHF39859.1"/>
    </source>
</evidence>
<dbReference type="Proteomes" id="UP000184041">
    <property type="component" value="Unassembled WGS sequence"/>
</dbReference>
<evidence type="ECO:0000256" key="4">
    <source>
        <dbReference type="ARBA" id="ARBA00022692"/>
    </source>
</evidence>
<evidence type="ECO:0000256" key="7">
    <source>
        <dbReference type="RuleBase" id="RU000320"/>
    </source>
</evidence>
<keyword evidence="11" id="KW-1185">Reference proteome</keyword>
<dbReference type="InterPro" id="IPR001750">
    <property type="entry name" value="ND/Mrp_TM"/>
</dbReference>
<keyword evidence="6 8" id="KW-0472">Membrane</keyword>
<feature type="domain" description="NADH:quinone oxidoreductase/Mrp antiporter transmembrane" evidence="9">
    <location>
        <begin position="133"/>
        <end position="427"/>
    </location>
</feature>
<keyword evidence="5 8" id="KW-1133">Transmembrane helix</keyword>
<feature type="transmembrane region" description="Helical" evidence="8">
    <location>
        <begin position="6"/>
        <end position="26"/>
    </location>
</feature>
<gene>
    <name evidence="10" type="ORF">SAMN05443144_10869</name>
</gene>
<name>A0A1M5BBH6_9BACT</name>
<evidence type="ECO:0000256" key="6">
    <source>
        <dbReference type="ARBA" id="ARBA00023136"/>
    </source>
</evidence>
<dbReference type="PRINTS" id="PR01437">
    <property type="entry name" value="NUOXDRDTASE4"/>
</dbReference>
<feature type="transmembrane region" description="Helical" evidence="8">
    <location>
        <begin position="415"/>
        <end position="433"/>
    </location>
</feature>
<reference evidence="10 11" key="1">
    <citation type="submission" date="2016-11" db="EMBL/GenBank/DDBJ databases">
        <authorList>
            <person name="Jaros S."/>
            <person name="Januszkiewicz K."/>
            <person name="Wedrychowicz H."/>
        </authorList>
    </citation>
    <scope>NUCLEOTIDE SEQUENCE [LARGE SCALE GENOMIC DNA]</scope>
    <source>
        <strain evidence="10 11">DSM 21986</strain>
    </source>
</reference>
<organism evidence="10 11">
    <name type="scientific">Fodinibius roseus</name>
    <dbReference type="NCBI Taxonomy" id="1194090"/>
    <lineage>
        <taxon>Bacteria</taxon>
        <taxon>Pseudomonadati</taxon>
        <taxon>Balneolota</taxon>
        <taxon>Balneolia</taxon>
        <taxon>Balneolales</taxon>
        <taxon>Balneolaceae</taxon>
        <taxon>Fodinibius</taxon>
    </lineage>
</organism>
<dbReference type="OrthoDB" id="9807568at2"/>
<dbReference type="GO" id="GO:0042773">
    <property type="term" value="P:ATP synthesis coupled electron transport"/>
    <property type="evidence" value="ECO:0007669"/>
    <property type="project" value="InterPro"/>
</dbReference>
<dbReference type="STRING" id="1194090.SAMN05443144_10869"/>
<feature type="transmembrane region" description="Helical" evidence="8">
    <location>
        <begin position="208"/>
        <end position="227"/>
    </location>
</feature>
<feature type="transmembrane region" description="Helical" evidence="8">
    <location>
        <begin position="276"/>
        <end position="301"/>
    </location>
</feature>
<accession>A0A1M5BBH6</accession>
<dbReference type="GO" id="GO:0008137">
    <property type="term" value="F:NADH dehydrogenase (ubiquinone) activity"/>
    <property type="evidence" value="ECO:0007669"/>
    <property type="project" value="InterPro"/>
</dbReference>
<evidence type="ECO:0000256" key="8">
    <source>
        <dbReference type="SAM" id="Phobius"/>
    </source>
</evidence>
<evidence type="ECO:0000256" key="2">
    <source>
        <dbReference type="ARBA" id="ARBA00005346"/>
    </source>
</evidence>
<protein>
    <submittedName>
        <fullName evidence="10">Multisubunit sodium/proton antiporter, MrpD subunit</fullName>
    </submittedName>
</protein>